<name>A0A139XH61_9CYAN</name>
<evidence type="ECO:0000256" key="1">
    <source>
        <dbReference type="SAM" id="MobiDB-lite"/>
    </source>
</evidence>
<proteinExistence type="predicted"/>
<sequence>MISFNQNFRYFVYLALLTTLVGVIAQFDGAITVQVAPWSLQVKVQGGSFPCSNDLPPPEGQQPNLLKRKLA</sequence>
<protein>
    <submittedName>
        <fullName evidence="2">Uncharacterized protein</fullName>
    </submittedName>
</protein>
<evidence type="ECO:0000313" key="3">
    <source>
        <dbReference type="Proteomes" id="UP000076925"/>
    </source>
</evidence>
<comment type="caution">
    <text evidence="2">The sequence shown here is derived from an EMBL/GenBank/DDBJ whole genome shotgun (WGS) entry which is preliminary data.</text>
</comment>
<gene>
    <name evidence="2" type="ORF">WA1_02485</name>
</gene>
<keyword evidence="3" id="KW-1185">Reference proteome</keyword>
<dbReference type="AlphaFoldDB" id="A0A139XH61"/>
<feature type="region of interest" description="Disordered" evidence="1">
    <location>
        <begin position="51"/>
        <end position="71"/>
    </location>
</feature>
<dbReference type="OrthoDB" id="9864242at2"/>
<evidence type="ECO:0000313" key="2">
    <source>
        <dbReference type="EMBL" id="KYC44030.1"/>
    </source>
</evidence>
<dbReference type="RefSeq" id="WP_017741324.1">
    <property type="nucleotide sequence ID" value="NZ_KQ976354.1"/>
</dbReference>
<dbReference type="EMBL" id="ANNX02000012">
    <property type="protein sequence ID" value="KYC44030.1"/>
    <property type="molecule type" value="Genomic_DNA"/>
</dbReference>
<reference evidence="2 3" key="1">
    <citation type="journal article" date="2013" name="Genome Biol. Evol.">
        <title>Genomes of Stigonematalean cyanobacteria (subsection V) and the evolution of oxygenic photosynthesis from prokaryotes to plastids.</title>
        <authorList>
            <person name="Dagan T."/>
            <person name="Roettger M."/>
            <person name="Stucken K."/>
            <person name="Landan G."/>
            <person name="Koch R."/>
            <person name="Major P."/>
            <person name="Gould S.B."/>
            <person name="Goremykin V.V."/>
            <person name="Rippka R."/>
            <person name="Tandeau de Marsac N."/>
            <person name="Gugger M."/>
            <person name="Lockhart P.J."/>
            <person name="Allen J.F."/>
            <person name="Brune I."/>
            <person name="Maus I."/>
            <person name="Puhler A."/>
            <person name="Martin W.F."/>
        </authorList>
    </citation>
    <scope>NUCLEOTIDE SEQUENCE [LARGE SCALE GENOMIC DNA]</scope>
    <source>
        <strain evidence="2 3">PCC 7110</strain>
    </source>
</reference>
<dbReference type="Proteomes" id="UP000076925">
    <property type="component" value="Unassembled WGS sequence"/>
</dbReference>
<organism evidence="2 3">
    <name type="scientific">Scytonema hofmannii PCC 7110</name>
    <dbReference type="NCBI Taxonomy" id="128403"/>
    <lineage>
        <taxon>Bacteria</taxon>
        <taxon>Bacillati</taxon>
        <taxon>Cyanobacteriota</taxon>
        <taxon>Cyanophyceae</taxon>
        <taxon>Nostocales</taxon>
        <taxon>Scytonemataceae</taxon>
        <taxon>Scytonema</taxon>
    </lineage>
</organism>
<accession>A0A139XH61</accession>